<dbReference type="SMART" id="SM00091">
    <property type="entry name" value="PAS"/>
    <property type="match status" value="1"/>
</dbReference>
<accession>X0U1A1</accession>
<dbReference type="SMART" id="SM00086">
    <property type="entry name" value="PAC"/>
    <property type="match status" value="1"/>
</dbReference>
<feature type="non-terminal residue" evidence="9">
    <location>
        <position position="180"/>
    </location>
</feature>
<evidence type="ECO:0000313" key="9">
    <source>
        <dbReference type="EMBL" id="GAF99548.1"/>
    </source>
</evidence>
<dbReference type="AlphaFoldDB" id="X0U1A1"/>
<dbReference type="InterPro" id="IPR000014">
    <property type="entry name" value="PAS"/>
</dbReference>
<dbReference type="Pfam" id="PF13188">
    <property type="entry name" value="PAS_8"/>
    <property type="match status" value="1"/>
</dbReference>
<dbReference type="GO" id="GO:0004673">
    <property type="term" value="F:protein histidine kinase activity"/>
    <property type="evidence" value="ECO:0007669"/>
    <property type="project" value="UniProtKB-EC"/>
</dbReference>
<keyword evidence="6" id="KW-0175">Coiled coil</keyword>
<evidence type="ECO:0000256" key="6">
    <source>
        <dbReference type="SAM" id="Coils"/>
    </source>
</evidence>
<dbReference type="InterPro" id="IPR000700">
    <property type="entry name" value="PAS-assoc_C"/>
</dbReference>
<dbReference type="Gene3D" id="3.30.450.20">
    <property type="entry name" value="PAS domain"/>
    <property type="match status" value="2"/>
</dbReference>
<feature type="domain" description="PAC" evidence="8">
    <location>
        <begin position="87"/>
        <end position="139"/>
    </location>
</feature>
<dbReference type="PROSITE" id="PS50113">
    <property type="entry name" value="PAC"/>
    <property type="match status" value="1"/>
</dbReference>
<feature type="coiled-coil region" evidence="6">
    <location>
        <begin position="123"/>
        <end position="150"/>
    </location>
</feature>
<dbReference type="PANTHER" id="PTHR43304">
    <property type="entry name" value="PHYTOCHROME-LIKE PROTEIN CPH1"/>
    <property type="match status" value="1"/>
</dbReference>
<dbReference type="NCBIfam" id="TIGR00229">
    <property type="entry name" value="sensory_box"/>
    <property type="match status" value="2"/>
</dbReference>
<dbReference type="PANTHER" id="PTHR43304:SF1">
    <property type="entry name" value="PAC DOMAIN-CONTAINING PROTEIN"/>
    <property type="match status" value="1"/>
</dbReference>
<evidence type="ECO:0000256" key="1">
    <source>
        <dbReference type="ARBA" id="ARBA00000085"/>
    </source>
</evidence>
<evidence type="ECO:0000256" key="3">
    <source>
        <dbReference type="ARBA" id="ARBA00022553"/>
    </source>
</evidence>
<name>X0U1A1_9ZZZZ</name>
<keyword evidence="3" id="KW-0597">Phosphoprotein</keyword>
<proteinExistence type="predicted"/>
<dbReference type="Pfam" id="PF13426">
    <property type="entry name" value="PAS_9"/>
    <property type="match status" value="1"/>
</dbReference>
<dbReference type="InterPro" id="IPR001610">
    <property type="entry name" value="PAC"/>
</dbReference>
<evidence type="ECO:0000259" key="8">
    <source>
        <dbReference type="PROSITE" id="PS50113"/>
    </source>
</evidence>
<dbReference type="EC" id="2.7.13.3" evidence="2"/>
<dbReference type="CDD" id="cd00130">
    <property type="entry name" value="PAS"/>
    <property type="match status" value="1"/>
</dbReference>
<feature type="domain" description="PAS" evidence="7">
    <location>
        <begin position="140"/>
        <end position="180"/>
    </location>
</feature>
<dbReference type="SUPFAM" id="SSF55785">
    <property type="entry name" value="PYP-like sensor domain (PAS domain)"/>
    <property type="match status" value="2"/>
</dbReference>
<protein>
    <recommendedName>
        <fullName evidence="2">histidine kinase</fullName>
        <ecNumber evidence="2">2.7.13.3</ecNumber>
    </recommendedName>
</protein>
<evidence type="ECO:0000259" key="7">
    <source>
        <dbReference type="PROSITE" id="PS50112"/>
    </source>
</evidence>
<evidence type="ECO:0000256" key="5">
    <source>
        <dbReference type="ARBA" id="ARBA00022777"/>
    </source>
</evidence>
<keyword evidence="4" id="KW-0808">Transferase</keyword>
<comment type="caution">
    <text evidence="9">The sequence shown here is derived from an EMBL/GenBank/DDBJ whole genome shotgun (WGS) entry which is preliminary data.</text>
</comment>
<dbReference type="InterPro" id="IPR052162">
    <property type="entry name" value="Sensor_kinase/Photoreceptor"/>
</dbReference>
<feature type="domain" description="PAS" evidence="7">
    <location>
        <begin position="19"/>
        <end position="84"/>
    </location>
</feature>
<dbReference type="InterPro" id="IPR035965">
    <property type="entry name" value="PAS-like_dom_sf"/>
</dbReference>
<gene>
    <name evidence="9" type="ORF">S01H1_45073</name>
</gene>
<comment type="catalytic activity">
    <reaction evidence="1">
        <text>ATP + protein L-histidine = ADP + protein N-phospho-L-histidine.</text>
        <dbReference type="EC" id="2.7.13.3"/>
    </reaction>
</comment>
<dbReference type="PROSITE" id="PS50112">
    <property type="entry name" value="PAS"/>
    <property type="match status" value="2"/>
</dbReference>
<evidence type="ECO:0000256" key="2">
    <source>
        <dbReference type="ARBA" id="ARBA00012438"/>
    </source>
</evidence>
<evidence type="ECO:0000256" key="4">
    <source>
        <dbReference type="ARBA" id="ARBA00022679"/>
    </source>
</evidence>
<sequence length="180" mass="20376">MQKSAQKLSSSKPLIIDPQVLEPLREMVFTLDRRGNVELANQAAFKIFGYIKRDLDKGINILDLITPKEKNKAKNHFNKIIKGKKVKFSPYTALKKDGSTFPILVNGKLICDSRGKPQNIIGVAIDITDYKNLEEKLKEVEKEYKTVFDTNGSAIAIINKEDTISMINPEFEKLSGYSKR</sequence>
<keyword evidence="5" id="KW-0418">Kinase</keyword>
<reference evidence="9" key="1">
    <citation type="journal article" date="2014" name="Front. Microbiol.">
        <title>High frequency of phylogenetically diverse reductive dehalogenase-homologous genes in deep subseafloor sedimentary metagenomes.</title>
        <authorList>
            <person name="Kawai M."/>
            <person name="Futagami T."/>
            <person name="Toyoda A."/>
            <person name="Takaki Y."/>
            <person name="Nishi S."/>
            <person name="Hori S."/>
            <person name="Arai W."/>
            <person name="Tsubouchi T."/>
            <person name="Morono Y."/>
            <person name="Uchiyama I."/>
            <person name="Ito T."/>
            <person name="Fujiyama A."/>
            <person name="Inagaki F."/>
            <person name="Takami H."/>
        </authorList>
    </citation>
    <scope>NUCLEOTIDE SEQUENCE</scope>
    <source>
        <strain evidence="9">Expedition CK06-06</strain>
    </source>
</reference>
<organism evidence="9">
    <name type="scientific">marine sediment metagenome</name>
    <dbReference type="NCBI Taxonomy" id="412755"/>
    <lineage>
        <taxon>unclassified sequences</taxon>
        <taxon>metagenomes</taxon>
        <taxon>ecological metagenomes</taxon>
    </lineage>
</organism>
<dbReference type="EMBL" id="BARS01028778">
    <property type="protein sequence ID" value="GAF99548.1"/>
    <property type="molecule type" value="Genomic_DNA"/>
</dbReference>